<dbReference type="GO" id="GO:0032991">
    <property type="term" value="C:protein-containing complex"/>
    <property type="evidence" value="ECO:0007669"/>
    <property type="project" value="TreeGrafter"/>
</dbReference>
<feature type="binding site" evidence="1">
    <location>
        <position position="202"/>
    </location>
    <ligand>
        <name>ATP</name>
        <dbReference type="ChEBI" id="CHEBI:30616"/>
    </ligand>
</feature>
<dbReference type="InterPro" id="IPR019410">
    <property type="entry name" value="Methyltransf_16"/>
</dbReference>
<accession>A0A9W4XM91</accession>
<dbReference type="GO" id="GO:0005524">
    <property type="term" value="F:ATP binding"/>
    <property type="evidence" value="ECO:0007669"/>
    <property type="project" value="UniProtKB-UniRule"/>
</dbReference>
<evidence type="ECO:0000313" key="4">
    <source>
        <dbReference type="Proteomes" id="UP001152607"/>
    </source>
</evidence>
<gene>
    <name evidence="3" type="ORF">PDIGIT_LOCUS10252</name>
</gene>
<dbReference type="PANTHER" id="PTHR14614:SF109">
    <property type="entry name" value="RIBOSOMAL LYSINE N-METHYLTRANSFERASE 5"/>
    <property type="match status" value="1"/>
</dbReference>
<evidence type="ECO:0000256" key="2">
    <source>
        <dbReference type="SAM" id="MobiDB-lite"/>
    </source>
</evidence>
<keyword evidence="1" id="KW-0547">Nucleotide-binding</keyword>
<name>A0A9W4XM91_9PLEO</name>
<dbReference type="PROSITE" id="PS00107">
    <property type="entry name" value="PROTEIN_KINASE_ATP"/>
    <property type="match status" value="1"/>
</dbReference>
<evidence type="ECO:0000313" key="3">
    <source>
        <dbReference type="EMBL" id="CAI6337144.1"/>
    </source>
</evidence>
<dbReference type="Pfam" id="PF10294">
    <property type="entry name" value="Methyltransf_16"/>
    <property type="match status" value="1"/>
</dbReference>
<dbReference type="Gene3D" id="3.40.50.150">
    <property type="entry name" value="Vaccinia Virus protein VP39"/>
    <property type="match status" value="1"/>
</dbReference>
<dbReference type="EMBL" id="CAOQHR010000007">
    <property type="protein sequence ID" value="CAI6337144.1"/>
    <property type="molecule type" value="Genomic_DNA"/>
</dbReference>
<dbReference type="InterPro" id="IPR017441">
    <property type="entry name" value="Protein_kinase_ATP_BS"/>
</dbReference>
<dbReference type="GO" id="GO:0005829">
    <property type="term" value="C:cytosol"/>
    <property type="evidence" value="ECO:0007669"/>
    <property type="project" value="TreeGrafter"/>
</dbReference>
<organism evidence="3 4">
    <name type="scientific">Periconia digitata</name>
    <dbReference type="NCBI Taxonomy" id="1303443"/>
    <lineage>
        <taxon>Eukaryota</taxon>
        <taxon>Fungi</taxon>
        <taxon>Dikarya</taxon>
        <taxon>Ascomycota</taxon>
        <taxon>Pezizomycotina</taxon>
        <taxon>Dothideomycetes</taxon>
        <taxon>Pleosporomycetidae</taxon>
        <taxon>Pleosporales</taxon>
        <taxon>Massarineae</taxon>
        <taxon>Periconiaceae</taxon>
        <taxon>Periconia</taxon>
    </lineage>
</organism>
<feature type="region of interest" description="Disordered" evidence="2">
    <location>
        <begin position="215"/>
        <end position="239"/>
    </location>
</feature>
<dbReference type="PANTHER" id="PTHR14614">
    <property type="entry name" value="HEPATOCELLULAR CARCINOMA-ASSOCIATED ANTIGEN"/>
    <property type="match status" value="1"/>
</dbReference>
<evidence type="ECO:0000256" key="1">
    <source>
        <dbReference type="PROSITE-ProRule" id="PRU10141"/>
    </source>
</evidence>
<keyword evidence="4" id="KW-1185">Reference proteome</keyword>
<dbReference type="InterPro" id="IPR029063">
    <property type="entry name" value="SAM-dependent_MTases_sf"/>
</dbReference>
<reference evidence="3" key="1">
    <citation type="submission" date="2023-01" db="EMBL/GenBank/DDBJ databases">
        <authorList>
            <person name="Van Ghelder C."/>
            <person name="Rancurel C."/>
        </authorList>
    </citation>
    <scope>NUCLEOTIDE SEQUENCE</scope>
    <source>
        <strain evidence="3">CNCM I-4278</strain>
    </source>
</reference>
<comment type="caution">
    <text evidence="3">The sequence shown here is derived from an EMBL/GenBank/DDBJ whole genome shotgun (WGS) entry which is preliminary data.</text>
</comment>
<keyword evidence="1" id="KW-0067">ATP-binding</keyword>
<dbReference type="GO" id="GO:0008757">
    <property type="term" value="F:S-adenosylmethionine-dependent methyltransferase activity"/>
    <property type="evidence" value="ECO:0007669"/>
    <property type="project" value="UniProtKB-ARBA"/>
</dbReference>
<dbReference type="Proteomes" id="UP001152607">
    <property type="component" value="Unassembled WGS sequence"/>
</dbReference>
<sequence length="365" mass="39980">MDTLQNLLEPVIDPEEGTPLASQKAWRSNDLLTLYFQRPSVPRSPRIDILAQVLFGKLTLPSPYHADAFVVFSQAIPSESLGFVDPKAHELSVSVGDKHFTIRQSRSLLTSNRKEGTTGAVVWKVTPLFAEWISSPDNVLTKHGCLGPESTAIGLKVVILPHALLTLLDSSELGAGVSGVVALSLGPSIRRYIATDQDYAIKLLQQNIAENLPAVSSSTSTSARTKQRSKKKTNNNRDIASQASLTNIETLELDWEEDSISSLPSLLNLNDRGVDLVIACDCIYNEALIEPLNSTCAQICRLRTSTGSQTPTICLVAQQLRSPDVFESWLKSFHAMFHVWKVPDELLAEGLRENSGFIVHLGIAR</sequence>
<feature type="compositionally biased region" description="Basic residues" evidence="2">
    <location>
        <begin position="225"/>
        <end position="234"/>
    </location>
</feature>
<dbReference type="OrthoDB" id="2529286at2759"/>
<proteinExistence type="predicted"/>
<protein>
    <submittedName>
        <fullName evidence="3">Uncharacterized protein</fullName>
    </submittedName>
</protein>
<dbReference type="AlphaFoldDB" id="A0A9W4XM91"/>